<proteinExistence type="evidence at transcript level"/>
<dbReference type="PANTHER" id="PTHR33946">
    <property type="match status" value="1"/>
</dbReference>
<feature type="domain" description="Apple" evidence="4">
    <location>
        <begin position="276"/>
        <end position="364"/>
    </location>
</feature>
<evidence type="ECO:0000256" key="1">
    <source>
        <dbReference type="ARBA" id="ARBA00022737"/>
    </source>
</evidence>
<protein>
    <submittedName>
        <fullName evidence="5">Coagulation factor XI</fullName>
    </submittedName>
</protein>
<dbReference type="EMBL" id="BT075625">
    <property type="protein sequence ID" value="ACO10049.1"/>
    <property type="molecule type" value="mRNA"/>
</dbReference>
<dbReference type="Pfam" id="PF00024">
    <property type="entry name" value="PAN_1"/>
    <property type="match status" value="1"/>
</dbReference>
<dbReference type="GO" id="GO:0006508">
    <property type="term" value="P:proteolysis"/>
    <property type="evidence" value="ECO:0007669"/>
    <property type="project" value="InterPro"/>
</dbReference>
<feature type="domain" description="Apple" evidence="4">
    <location>
        <begin position="104"/>
        <end position="190"/>
    </location>
</feature>
<feature type="domain" description="Apple" evidence="4">
    <location>
        <begin position="21"/>
        <end position="97"/>
    </location>
</feature>
<dbReference type="InterPro" id="IPR000177">
    <property type="entry name" value="Apple"/>
</dbReference>
<feature type="domain" description="Apple" evidence="4">
    <location>
        <begin position="201"/>
        <end position="275"/>
    </location>
</feature>
<feature type="chain" id="PRO_5002907439" evidence="3">
    <location>
        <begin position="19"/>
        <end position="366"/>
    </location>
</feature>
<reference evidence="5" key="1">
    <citation type="submission" date="2009-03" db="EMBL/GenBank/DDBJ databases">
        <title>Osmerus mordax full-length cDNAs.</title>
        <authorList>
            <person name="von Schalburg K."/>
            <person name="Leong J."/>
            <person name="Cooper G."/>
            <person name="Davidson W.S."/>
            <person name="Koop B.F."/>
        </authorList>
    </citation>
    <scope>NUCLEOTIDE SEQUENCE</scope>
    <source>
        <tissue evidence="5">Brain</tissue>
    </source>
</reference>
<gene>
    <name evidence="5" type="primary">FA11</name>
</gene>
<dbReference type="GO" id="GO:0005576">
    <property type="term" value="C:extracellular region"/>
    <property type="evidence" value="ECO:0007669"/>
    <property type="project" value="InterPro"/>
</dbReference>
<dbReference type="CDD" id="cd01100">
    <property type="entry name" value="APPLE_Factor_XI_like"/>
    <property type="match status" value="3"/>
</dbReference>
<dbReference type="Pfam" id="PF14295">
    <property type="entry name" value="PAN_4"/>
    <property type="match status" value="3"/>
</dbReference>
<evidence type="ECO:0000256" key="2">
    <source>
        <dbReference type="ARBA" id="ARBA00023157"/>
    </source>
</evidence>
<name>C1BLZ6_OSMMO</name>
<evidence type="ECO:0000256" key="3">
    <source>
        <dbReference type="SAM" id="SignalP"/>
    </source>
</evidence>
<keyword evidence="3" id="KW-0732">Signal</keyword>
<organism evidence="5">
    <name type="scientific">Osmerus mordax</name>
    <name type="common">Rainbow smelt</name>
    <name type="synonym">Atherina mordax</name>
    <dbReference type="NCBI Taxonomy" id="8014"/>
    <lineage>
        <taxon>Eukaryota</taxon>
        <taxon>Metazoa</taxon>
        <taxon>Chordata</taxon>
        <taxon>Craniata</taxon>
        <taxon>Vertebrata</taxon>
        <taxon>Euteleostomi</taxon>
        <taxon>Actinopterygii</taxon>
        <taxon>Neopterygii</taxon>
        <taxon>Teleostei</taxon>
        <taxon>Stomiati</taxon>
        <taxon>Osmeriformes</taxon>
        <taxon>Osmeridae</taxon>
        <taxon>Osmerus</taxon>
    </lineage>
</organism>
<keyword evidence="1" id="KW-0677">Repeat</keyword>
<evidence type="ECO:0000259" key="4">
    <source>
        <dbReference type="PROSITE" id="PS50948"/>
    </source>
</evidence>
<sequence length="366" mass="41306">MQFYVVLGLFALCGYALSQECKTELLEKTDFQGDDIINVLSPDAEHCQLACTQHPTCRFFTFNTENFKCFLKDSLSGQPSKRVILSKAISGFALKGCDPSIQTCQRLLHKVYPNVDFLGDDFLSLFTDSYEECQRACTNQPGCQAFTFLTENFTPEQYRYKCHLKFLWTVPRPPKVRNLPGASSGFSKNLDPLLLGSKKACKSTIFNDTDVKGEDLENVPAVSAEHCQHLCTSHPLCSYFSFHKIQQTCYLKNNIDMMRLVAEKNMFTGMPTRHCAPSSDWVFADYDGVDFLGSDKKFVLLDDKESCRQACNEDPACQFYSYLSSSFNDPVHRRRCYLKLIITLPLPPKVGSLPNVVSGFSLNCGL</sequence>
<feature type="signal peptide" evidence="3">
    <location>
        <begin position="1"/>
        <end position="18"/>
    </location>
</feature>
<dbReference type="Gene3D" id="3.50.4.10">
    <property type="entry name" value="Hepatocyte Growth Factor"/>
    <property type="match status" value="4"/>
</dbReference>
<keyword evidence="2" id="KW-1015">Disulfide bond</keyword>
<dbReference type="SMART" id="SM00223">
    <property type="entry name" value="APPLE"/>
    <property type="match status" value="4"/>
</dbReference>
<dbReference type="SUPFAM" id="SSF57414">
    <property type="entry name" value="Hairpin loop containing domain-like"/>
    <property type="match status" value="1"/>
</dbReference>
<dbReference type="AlphaFoldDB" id="C1BLZ6"/>
<dbReference type="PANTHER" id="PTHR33946:SF4">
    <property type="entry name" value="COAGULATION FACTOR XI"/>
    <property type="match status" value="1"/>
</dbReference>
<evidence type="ECO:0000313" key="5">
    <source>
        <dbReference type="EMBL" id="ACO10049.1"/>
    </source>
</evidence>
<accession>C1BLZ6</accession>
<dbReference type="InterPro" id="IPR003609">
    <property type="entry name" value="Pan_app"/>
</dbReference>
<dbReference type="PROSITE" id="PS50948">
    <property type="entry name" value="PAN"/>
    <property type="match status" value="4"/>
</dbReference>